<dbReference type="PANTHER" id="PTHR14167">
    <property type="entry name" value="SH3 DOMAIN-CONTAINING"/>
    <property type="match status" value="1"/>
</dbReference>
<dbReference type="EMBL" id="JAWJWF010000005">
    <property type="protein sequence ID" value="KAK6632338.1"/>
    <property type="molecule type" value="Genomic_DNA"/>
</dbReference>
<evidence type="ECO:0000313" key="7">
    <source>
        <dbReference type="Proteomes" id="UP001359485"/>
    </source>
</evidence>
<organism evidence="6 7">
    <name type="scientific">Polyplax serrata</name>
    <name type="common">Common mouse louse</name>
    <dbReference type="NCBI Taxonomy" id="468196"/>
    <lineage>
        <taxon>Eukaryota</taxon>
        <taxon>Metazoa</taxon>
        <taxon>Ecdysozoa</taxon>
        <taxon>Arthropoda</taxon>
        <taxon>Hexapoda</taxon>
        <taxon>Insecta</taxon>
        <taxon>Pterygota</taxon>
        <taxon>Neoptera</taxon>
        <taxon>Paraneoptera</taxon>
        <taxon>Psocodea</taxon>
        <taxon>Troctomorpha</taxon>
        <taxon>Phthiraptera</taxon>
        <taxon>Anoplura</taxon>
        <taxon>Polyplacidae</taxon>
        <taxon>Polyplax</taxon>
    </lineage>
</organism>
<evidence type="ECO:0000256" key="3">
    <source>
        <dbReference type="PROSITE-ProRule" id="PRU00192"/>
    </source>
</evidence>
<gene>
    <name evidence="6" type="ORF">RUM44_007379</name>
</gene>
<dbReference type="InterPro" id="IPR050384">
    <property type="entry name" value="Endophilin_SH3RF"/>
</dbReference>
<sequence length="351" mass="39717">MEFNVKKLVKDAGTAFNRVVQLTEEKFGSSEKTELDERFEFLAERSDATKQWTEKMLSNTEAVLTPNIGNRMEDFLFDKMEKKKPNRYSNLEYLGIDMIKAGNDFGAGTAYGSALIKVGQCEQRLGQTERDFTATATNCFVAPLRKFLDTEMKTIQKERSLLECRRLDLDSCKSKLRKARSMQNVQSKDGISPEVLLEQAERELRVAQSEFDRQAEITKLLLEGVHSSHTSHLRCLHEFVESQVQYYAKCHQIMQDLQNDLASLSLVTTGASPYQTIPLLTGNGKSMDPSDYPPRKALVRYDYSAKDSTELSVLADEVIIVRDVPTIEPDFLLGERGSQSGKVPKSVLELF</sequence>
<accession>A0ABR1B2C1</accession>
<evidence type="ECO:0000259" key="5">
    <source>
        <dbReference type="PROSITE" id="PS51021"/>
    </source>
</evidence>
<dbReference type="Gene3D" id="1.20.1270.60">
    <property type="entry name" value="Arfaptin homology (AH) domain/BAR domain"/>
    <property type="match status" value="1"/>
</dbReference>
<evidence type="ECO:0000259" key="4">
    <source>
        <dbReference type="PROSITE" id="PS50002"/>
    </source>
</evidence>
<dbReference type="SUPFAM" id="SSF103657">
    <property type="entry name" value="BAR/IMD domain-like"/>
    <property type="match status" value="1"/>
</dbReference>
<reference evidence="6 7" key="1">
    <citation type="submission" date="2023-09" db="EMBL/GenBank/DDBJ databases">
        <title>Genomes of two closely related lineages of the louse Polyplax serrata with different host specificities.</title>
        <authorList>
            <person name="Martinu J."/>
            <person name="Tarabai H."/>
            <person name="Stefka J."/>
            <person name="Hypsa V."/>
        </authorList>
    </citation>
    <scope>NUCLEOTIDE SEQUENCE [LARGE SCALE GENOMIC DNA]</scope>
    <source>
        <strain evidence="6">98ZLc_SE</strain>
    </source>
</reference>
<dbReference type="InterPro" id="IPR001452">
    <property type="entry name" value="SH3_domain"/>
</dbReference>
<dbReference type="PROSITE" id="PS50002">
    <property type="entry name" value="SH3"/>
    <property type="match status" value="1"/>
</dbReference>
<dbReference type="InterPro" id="IPR004148">
    <property type="entry name" value="BAR_dom"/>
</dbReference>
<evidence type="ECO:0000313" key="6">
    <source>
        <dbReference type="EMBL" id="KAK6632338.1"/>
    </source>
</evidence>
<feature type="domain" description="SH3" evidence="4">
    <location>
        <begin position="292"/>
        <end position="351"/>
    </location>
</feature>
<dbReference type="CDD" id="cd11802">
    <property type="entry name" value="SH3_Endophilin_B"/>
    <property type="match status" value="1"/>
</dbReference>
<dbReference type="SMART" id="SM00721">
    <property type="entry name" value="BAR"/>
    <property type="match status" value="1"/>
</dbReference>
<dbReference type="PROSITE" id="PS51021">
    <property type="entry name" value="BAR"/>
    <property type="match status" value="1"/>
</dbReference>
<protein>
    <recommendedName>
        <fullName evidence="8">Endophilin-B1</fullName>
    </recommendedName>
</protein>
<dbReference type="Pfam" id="PF03114">
    <property type="entry name" value="BAR"/>
    <property type="match status" value="1"/>
</dbReference>
<dbReference type="InterPro" id="IPR036028">
    <property type="entry name" value="SH3-like_dom_sf"/>
</dbReference>
<evidence type="ECO:0000256" key="1">
    <source>
        <dbReference type="ARBA" id="ARBA00006697"/>
    </source>
</evidence>
<comment type="caution">
    <text evidence="6">The sequence shown here is derived from an EMBL/GenBank/DDBJ whole genome shotgun (WGS) entry which is preliminary data.</text>
</comment>
<dbReference type="PANTHER" id="PTHR14167:SF76">
    <property type="entry name" value="ENDOPHILIN B, ISOFORM A"/>
    <property type="match status" value="1"/>
</dbReference>
<keyword evidence="7" id="KW-1185">Reference proteome</keyword>
<evidence type="ECO:0008006" key="8">
    <source>
        <dbReference type="Google" id="ProtNLM"/>
    </source>
</evidence>
<name>A0ABR1B2C1_POLSC</name>
<evidence type="ECO:0000256" key="2">
    <source>
        <dbReference type="ARBA" id="ARBA00022443"/>
    </source>
</evidence>
<dbReference type="InterPro" id="IPR027267">
    <property type="entry name" value="AH/BAR_dom_sf"/>
</dbReference>
<proteinExistence type="inferred from homology"/>
<feature type="domain" description="BAR" evidence="5">
    <location>
        <begin position="24"/>
        <end position="270"/>
    </location>
</feature>
<dbReference type="Proteomes" id="UP001359485">
    <property type="component" value="Unassembled WGS sequence"/>
</dbReference>
<keyword evidence="2 3" id="KW-0728">SH3 domain</keyword>
<dbReference type="Gene3D" id="2.30.30.40">
    <property type="entry name" value="SH3 Domains"/>
    <property type="match status" value="1"/>
</dbReference>
<dbReference type="SUPFAM" id="SSF50044">
    <property type="entry name" value="SH3-domain"/>
    <property type="match status" value="1"/>
</dbReference>
<dbReference type="SMART" id="SM00326">
    <property type="entry name" value="SH3"/>
    <property type="match status" value="1"/>
</dbReference>
<dbReference type="Pfam" id="PF14604">
    <property type="entry name" value="SH3_9"/>
    <property type="match status" value="1"/>
</dbReference>
<dbReference type="CDD" id="cd07594">
    <property type="entry name" value="BAR_Endophilin_B"/>
    <property type="match status" value="1"/>
</dbReference>
<comment type="similarity">
    <text evidence="1">Belongs to the endophilin family.</text>
</comment>